<dbReference type="Pfam" id="PF12706">
    <property type="entry name" value="Lactamase_B_2"/>
    <property type="match status" value="1"/>
</dbReference>
<gene>
    <name evidence="3" type="ORF">GCM10025881_31900</name>
</gene>
<evidence type="ECO:0000256" key="1">
    <source>
        <dbReference type="ARBA" id="ARBA00022801"/>
    </source>
</evidence>
<dbReference type="InterPro" id="IPR036866">
    <property type="entry name" value="RibonucZ/Hydroxyglut_hydro"/>
</dbReference>
<evidence type="ECO:0000313" key="3">
    <source>
        <dbReference type="EMBL" id="GMA96366.1"/>
    </source>
</evidence>
<feature type="domain" description="Metallo-beta-lactamase" evidence="2">
    <location>
        <begin position="24"/>
        <end position="219"/>
    </location>
</feature>
<dbReference type="Gene3D" id="3.60.15.10">
    <property type="entry name" value="Ribonuclease Z/Hydroxyacylglutathione hydrolase-like"/>
    <property type="match status" value="1"/>
</dbReference>
<dbReference type="PANTHER" id="PTHR43546:SF9">
    <property type="entry name" value="L-ASCORBATE-6-PHOSPHATE LACTONASE ULAG-RELATED"/>
    <property type="match status" value="1"/>
</dbReference>
<dbReference type="RefSeq" id="WP_284254962.1">
    <property type="nucleotide sequence ID" value="NZ_BAAAQO010000004.1"/>
</dbReference>
<protein>
    <submittedName>
        <fullName evidence="3">MBL fold metallo-hydrolase</fullName>
    </submittedName>
</protein>
<name>A0ABQ6KD57_9MICO</name>
<evidence type="ECO:0000259" key="2">
    <source>
        <dbReference type="Pfam" id="PF12706"/>
    </source>
</evidence>
<dbReference type="InterPro" id="IPR050114">
    <property type="entry name" value="UPF0173_UPF0282_UlaG_hydrolase"/>
</dbReference>
<dbReference type="SUPFAM" id="SSF56281">
    <property type="entry name" value="Metallo-hydrolase/oxidoreductase"/>
    <property type="match status" value="1"/>
</dbReference>
<dbReference type="EMBL" id="BSVB01000001">
    <property type="protein sequence ID" value="GMA96366.1"/>
    <property type="molecule type" value="Genomic_DNA"/>
</dbReference>
<evidence type="ECO:0000313" key="4">
    <source>
        <dbReference type="Proteomes" id="UP001157034"/>
    </source>
</evidence>
<comment type="caution">
    <text evidence="3">The sequence shown here is derived from an EMBL/GenBank/DDBJ whole genome shotgun (WGS) entry which is preliminary data.</text>
</comment>
<dbReference type="InterPro" id="IPR001279">
    <property type="entry name" value="Metallo-B-lactamas"/>
</dbReference>
<accession>A0ABQ6KD57</accession>
<sequence length="256" mass="26525">MSTDTVTVTLIGGPTLLIEVAGIRILTDPTFDPPGEYPSGPSVLVKTTGPALTPEQVGAVDVVLLSHDQHPDNLDAAGRAFLATVPLVVTTTAAAERLGGSAVGVEPWRRTETSLPDGRTLTIGAVPAQHGPDGFAASSGPVIGFVLSGEGIPTTYVSGDNAAVRVVEEVVDNQGPIEVAVLFGGGARTRRLDAYLTLRADQAVRAARLLDARAIVLVHAEGWRHFSQGQADFADAFAAAGRSELVVLAPGERRVL</sequence>
<keyword evidence="4" id="KW-1185">Reference proteome</keyword>
<dbReference type="Proteomes" id="UP001157034">
    <property type="component" value="Unassembled WGS sequence"/>
</dbReference>
<keyword evidence="1" id="KW-0378">Hydrolase</keyword>
<dbReference type="PANTHER" id="PTHR43546">
    <property type="entry name" value="UPF0173 METAL-DEPENDENT HYDROLASE MJ1163-RELATED"/>
    <property type="match status" value="1"/>
</dbReference>
<reference evidence="4" key="1">
    <citation type="journal article" date="2019" name="Int. J. Syst. Evol. Microbiol.">
        <title>The Global Catalogue of Microorganisms (GCM) 10K type strain sequencing project: providing services to taxonomists for standard genome sequencing and annotation.</title>
        <authorList>
            <consortium name="The Broad Institute Genomics Platform"/>
            <consortium name="The Broad Institute Genome Sequencing Center for Infectious Disease"/>
            <person name="Wu L."/>
            <person name="Ma J."/>
        </authorList>
    </citation>
    <scope>NUCLEOTIDE SEQUENCE [LARGE SCALE GENOMIC DNA]</scope>
    <source>
        <strain evidence="4">NBRC 108894</strain>
    </source>
</reference>
<proteinExistence type="predicted"/>
<organism evidence="3 4">
    <name type="scientific">Pseudolysinimonas kribbensis</name>
    <dbReference type="NCBI Taxonomy" id="433641"/>
    <lineage>
        <taxon>Bacteria</taxon>
        <taxon>Bacillati</taxon>
        <taxon>Actinomycetota</taxon>
        <taxon>Actinomycetes</taxon>
        <taxon>Micrococcales</taxon>
        <taxon>Microbacteriaceae</taxon>
        <taxon>Pseudolysinimonas</taxon>
    </lineage>
</organism>